<sequence>MFVGATGMCRFATANATGTLMLLVPLAVPHQPSSAVVVVSCTALLLMLLLDLIPGASALTCEAVCYRSSRSVNEYGTCMKECGKKKNVVVSGAASAAAAAAAVALPFRNKSMIELCCVTTLQLPFAFLG</sequence>
<dbReference type="EMBL" id="UZAM01012304">
    <property type="protein sequence ID" value="VDP21096.1"/>
    <property type="molecule type" value="Genomic_DNA"/>
</dbReference>
<proteinExistence type="predicted"/>
<name>A0A183IZP2_9BILA</name>
<dbReference type="AlphaFoldDB" id="A0A183IZP2"/>
<evidence type="ECO:0000313" key="2">
    <source>
        <dbReference type="EMBL" id="VDP21096.1"/>
    </source>
</evidence>
<reference evidence="4" key="1">
    <citation type="submission" date="2016-06" db="UniProtKB">
        <authorList>
            <consortium name="WormBaseParasite"/>
        </authorList>
    </citation>
    <scope>IDENTIFICATION</scope>
</reference>
<evidence type="ECO:0000313" key="3">
    <source>
        <dbReference type="Proteomes" id="UP000270296"/>
    </source>
</evidence>
<keyword evidence="1" id="KW-1133">Transmembrane helix</keyword>
<evidence type="ECO:0000313" key="4">
    <source>
        <dbReference type="WBParaSite" id="SBAD_0000941701-mRNA-1"/>
    </source>
</evidence>
<reference evidence="2 3" key="2">
    <citation type="submission" date="2018-11" db="EMBL/GenBank/DDBJ databases">
        <authorList>
            <consortium name="Pathogen Informatics"/>
        </authorList>
    </citation>
    <scope>NUCLEOTIDE SEQUENCE [LARGE SCALE GENOMIC DNA]</scope>
</reference>
<feature type="transmembrane region" description="Helical" evidence="1">
    <location>
        <begin position="45"/>
        <end position="66"/>
    </location>
</feature>
<keyword evidence="3" id="KW-1185">Reference proteome</keyword>
<protein>
    <submittedName>
        <fullName evidence="4">Secreted protein</fullName>
    </submittedName>
</protein>
<evidence type="ECO:0000256" key="1">
    <source>
        <dbReference type="SAM" id="Phobius"/>
    </source>
</evidence>
<gene>
    <name evidence="2" type="ORF">SBAD_LOCUS9090</name>
</gene>
<feature type="transmembrane region" description="Helical" evidence="1">
    <location>
        <begin position="87"/>
        <end position="107"/>
    </location>
</feature>
<organism evidence="4">
    <name type="scientific">Soboliphyme baturini</name>
    <dbReference type="NCBI Taxonomy" id="241478"/>
    <lineage>
        <taxon>Eukaryota</taxon>
        <taxon>Metazoa</taxon>
        <taxon>Ecdysozoa</taxon>
        <taxon>Nematoda</taxon>
        <taxon>Enoplea</taxon>
        <taxon>Dorylaimia</taxon>
        <taxon>Dioctophymatida</taxon>
        <taxon>Dioctophymatoidea</taxon>
        <taxon>Soboliphymatidae</taxon>
        <taxon>Soboliphyme</taxon>
    </lineage>
</organism>
<keyword evidence="1" id="KW-0812">Transmembrane</keyword>
<dbReference type="Proteomes" id="UP000270296">
    <property type="component" value="Unassembled WGS sequence"/>
</dbReference>
<keyword evidence="1" id="KW-0472">Membrane</keyword>
<accession>A0A183IZP2</accession>
<dbReference type="WBParaSite" id="SBAD_0000941701-mRNA-1">
    <property type="protein sequence ID" value="SBAD_0000941701-mRNA-1"/>
    <property type="gene ID" value="SBAD_0000941701"/>
</dbReference>